<feature type="binding site" evidence="6">
    <location>
        <position position="259"/>
    </location>
    <ligand>
        <name>isopentenyl diphosphate</name>
        <dbReference type="ChEBI" id="CHEBI:128769"/>
    </ligand>
</feature>
<feature type="binding site" evidence="6">
    <location>
        <position position="121"/>
    </location>
    <ligand>
        <name>dimethylallyl diphosphate</name>
        <dbReference type="ChEBI" id="CHEBI:57623"/>
    </ligand>
</feature>
<dbReference type="Gene3D" id="3.40.50.11270">
    <property type="match status" value="1"/>
</dbReference>
<feature type="domain" description="S1 motif" evidence="8">
    <location>
        <begin position="441"/>
        <end position="506"/>
    </location>
</feature>
<comment type="cofactor">
    <cofactor evidence="6">
        <name>[4Fe-4S] cluster</name>
        <dbReference type="ChEBI" id="CHEBI:49883"/>
    </cofactor>
    <text evidence="6">Binds 1 [4Fe-4S] cluster per subunit.</text>
</comment>
<dbReference type="SUPFAM" id="SSF50249">
    <property type="entry name" value="Nucleic acid-binding proteins"/>
    <property type="match status" value="4"/>
</dbReference>
<keyword evidence="9" id="KW-0687">Ribonucleoprotein</keyword>
<reference evidence="9" key="2">
    <citation type="journal article" date="2021" name="PeerJ">
        <title>Extensive microbial diversity within the chicken gut microbiome revealed by metagenomics and culture.</title>
        <authorList>
            <person name="Gilroy R."/>
            <person name="Ravi A."/>
            <person name="Getino M."/>
            <person name="Pursley I."/>
            <person name="Horton D.L."/>
            <person name="Alikhan N.F."/>
            <person name="Baker D."/>
            <person name="Gharbi K."/>
            <person name="Hall N."/>
            <person name="Watson M."/>
            <person name="Adriaenssens E.M."/>
            <person name="Foster-Nyarko E."/>
            <person name="Jarju S."/>
            <person name="Secka A."/>
            <person name="Antonio M."/>
            <person name="Oren A."/>
            <person name="Chaudhuri R.R."/>
            <person name="La Ragione R."/>
            <person name="Hildebrand F."/>
            <person name="Pallen M.J."/>
        </authorList>
    </citation>
    <scope>NUCLEOTIDE SEQUENCE</scope>
    <source>
        <strain evidence="9">2830</strain>
    </source>
</reference>
<dbReference type="CDD" id="cd13944">
    <property type="entry name" value="lytB_ispH"/>
    <property type="match status" value="1"/>
</dbReference>
<evidence type="ECO:0000256" key="1">
    <source>
        <dbReference type="ARBA" id="ARBA00022485"/>
    </source>
</evidence>
<keyword evidence="6" id="KW-0414">Isoprene biosynthesis</keyword>
<comment type="similarity">
    <text evidence="6">Belongs to the IspH family.</text>
</comment>
<dbReference type="GO" id="GO:0051745">
    <property type="term" value="F:4-hydroxy-3-methylbut-2-enyl diphosphate reductase activity"/>
    <property type="evidence" value="ECO:0007669"/>
    <property type="project" value="UniProtKB-UniRule"/>
</dbReference>
<feature type="binding site" evidence="6">
    <location>
        <position position="215"/>
    </location>
    <ligand>
        <name>dimethylallyl diphosphate</name>
        <dbReference type="ChEBI" id="CHEBI:57623"/>
    </ligand>
</feature>
<dbReference type="EC" id="1.17.7.4" evidence="6"/>
<feature type="binding site" evidence="6">
    <location>
        <position position="259"/>
    </location>
    <ligand>
        <name>(2E)-4-hydroxy-3-methylbut-2-enyl diphosphate</name>
        <dbReference type="ChEBI" id="CHEBI:128753"/>
    </ligand>
</feature>
<gene>
    <name evidence="6" type="primary">ispH</name>
    <name evidence="9" type="ORF">IAB00_04145</name>
</gene>
<comment type="function">
    <text evidence="6">Catalyzes the conversion of 1-hydroxy-2-methyl-2-(E)-butenyl 4-diphosphate (HMBPP) into a mixture of isopentenyl diphosphate (IPP) and dimethylallyl diphosphate (DMAPP). Acts in the terminal step of the DOXP/MEP pathway for isoprenoid precursor biosynthesis.</text>
</comment>
<feature type="binding site" evidence="6">
    <location>
        <position position="121"/>
    </location>
    <ligand>
        <name>isopentenyl diphosphate</name>
        <dbReference type="ChEBI" id="CHEBI:128769"/>
    </ligand>
</feature>
<dbReference type="InterPro" id="IPR035104">
    <property type="entry name" value="Ribosomal_protein_S1-like"/>
</dbReference>
<dbReference type="GO" id="GO:0003723">
    <property type="term" value="F:RNA binding"/>
    <property type="evidence" value="ECO:0007669"/>
    <property type="project" value="UniProtKB-KW"/>
</dbReference>
<dbReference type="NCBIfam" id="NF005208">
    <property type="entry name" value="PRK06676.1"/>
    <property type="match status" value="1"/>
</dbReference>
<evidence type="ECO:0000256" key="5">
    <source>
        <dbReference type="ARBA" id="ARBA00025604"/>
    </source>
</evidence>
<dbReference type="Gene3D" id="2.40.50.140">
    <property type="entry name" value="Nucleic acid-binding proteins"/>
    <property type="match status" value="4"/>
</dbReference>
<dbReference type="EMBL" id="DVMH01000021">
    <property type="protein sequence ID" value="HIU10423.1"/>
    <property type="molecule type" value="Genomic_DNA"/>
</dbReference>
<feature type="binding site" evidence="6">
    <location>
        <position position="217"/>
    </location>
    <ligand>
        <name>dimethylallyl diphosphate</name>
        <dbReference type="ChEBI" id="CHEBI:57623"/>
    </ligand>
</feature>
<evidence type="ECO:0000256" key="2">
    <source>
        <dbReference type="ARBA" id="ARBA00022723"/>
    </source>
</evidence>
<keyword evidence="1 6" id="KW-0004">4Fe-4S</keyword>
<accession>A0A9D1KYM1</accession>
<dbReference type="NCBIfam" id="TIGR00216">
    <property type="entry name" value="ispH_lytB"/>
    <property type="match status" value="1"/>
</dbReference>
<evidence type="ECO:0000256" key="6">
    <source>
        <dbReference type="HAMAP-Rule" id="MF_00191"/>
    </source>
</evidence>
<feature type="binding site" evidence="6">
    <location>
        <position position="93"/>
    </location>
    <ligand>
        <name>[4Fe-4S] cluster</name>
        <dbReference type="ChEBI" id="CHEBI:49883"/>
    </ligand>
</feature>
<dbReference type="PANTHER" id="PTHR30426:SF0">
    <property type="entry name" value="4-HYDROXY-3-METHYLBUT-2-ENYL DIPHOSPHATE REDUCTASE"/>
    <property type="match status" value="1"/>
</dbReference>
<dbReference type="InterPro" id="IPR012340">
    <property type="entry name" value="NA-bd_OB-fold"/>
</dbReference>
<dbReference type="InterPro" id="IPR003029">
    <property type="entry name" value="S1_domain"/>
</dbReference>
<dbReference type="HAMAP" id="MF_00191">
    <property type="entry name" value="IspH"/>
    <property type="match status" value="1"/>
</dbReference>
<dbReference type="Pfam" id="PF02401">
    <property type="entry name" value="LYTB"/>
    <property type="match status" value="1"/>
</dbReference>
<feature type="binding site" evidence="6">
    <location>
        <position position="217"/>
    </location>
    <ligand>
        <name>(2E)-4-hydroxy-3-methylbut-2-enyl diphosphate</name>
        <dbReference type="ChEBI" id="CHEBI:128753"/>
    </ligand>
</feature>
<keyword evidence="6 9" id="KW-0560">Oxidoreductase</keyword>
<feature type="binding site" evidence="6">
    <location>
        <position position="121"/>
    </location>
    <ligand>
        <name>(2E)-4-hydroxy-3-methylbut-2-enyl diphosphate</name>
        <dbReference type="ChEBI" id="CHEBI:128753"/>
    </ligand>
</feature>
<dbReference type="GO" id="GO:0050992">
    <property type="term" value="P:dimethylallyl diphosphate biosynthetic process"/>
    <property type="evidence" value="ECO:0007669"/>
    <property type="project" value="UniProtKB-UniRule"/>
</dbReference>
<dbReference type="AlphaFoldDB" id="A0A9D1KYM1"/>
<dbReference type="Proteomes" id="UP000824124">
    <property type="component" value="Unassembled WGS sequence"/>
</dbReference>
<feature type="binding site" evidence="6">
    <location>
        <position position="12"/>
    </location>
    <ligand>
        <name>[4Fe-4S] cluster</name>
        <dbReference type="ChEBI" id="CHEBI:49883"/>
    </ligand>
</feature>
<feature type="binding site" evidence="6">
    <location>
        <position position="215"/>
    </location>
    <ligand>
        <name>isopentenyl diphosphate</name>
        <dbReference type="ChEBI" id="CHEBI:128769"/>
    </ligand>
</feature>
<feature type="binding site" evidence="6">
    <location>
        <position position="39"/>
    </location>
    <ligand>
        <name>isopentenyl diphosphate</name>
        <dbReference type="ChEBI" id="CHEBI:128769"/>
    </ligand>
</feature>
<comment type="function">
    <text evidence="5">Binds mRNA; thus facilitating recognition of the initiation point. It is needed to translate mRNA with a short Shine-Dalgarno (SD) purine-rich sequence.</text>
</comment>
<feature type="binding site" evidence="6">
    <location>
        <position position="39"/>
    </location>
    <ligand>
        <name>dimethylallyl diphosphate</name>
        <dbReference type="ChEBI" id="CHEBI:57623"/>
    </ligand>
</feature>
<dbReference type="PROSITE" id="PS50126">
    <property type="entry name" value="S1"/>
    <property type="match status" value="4"/>
</dbReference>
<dbReference type="CDD" id="cd05688">
    <property type="entry name" value="S1_RPS1_repeat_ec3"/>
    <property type="match status" value="1"/>
</dbReference>
<keyword evidence="3 6" id="KW-0408">Iron</keyword>
<dbReference type="GO" id="GO:0046872">
    <property type="term" value="F:metal ion binding"/>
    <property type="evidence" value="ECO:0007669"/>
    <property type="project" value="UniProtKB-KW"/>
</dbReference>
<dbReference type="GO" id="GO:0005840">
    <property type="term" value="C:ribosome"/>
    <property type="evidence" value="ECO:0007669"/>
    <property type="project" value="UniProtKB-KW"/>
</dbReference>
<evidence type="ECO:0000256" key="7">
    <source>
        <dbReference type="PROSITE-ProRule" id="PRU00182"/>
    </source>
</evidence>
<dbReference type="PRINTS" id="PR00681">
    <property type="entry name" value="RIBOSOMALS1"/>
</dbReference>
<feature type="binding site" evidence="6">
    <location>
        <position position="215"/>
    </location>
    <ligand>
        <name>(2E)-4-hydroxy-3-methylbut-2-enyl diphosphate</name>
        <dbReference type="ChEBI" id="CHEBI:128753"/>
    </ligand>
</feature>
<evidence type="ECO:0000313" key="9">
    <source>
        <dbReference type="EMBL" id="HIU10423.1"/>
    </source>
</evidence>
<dbReference type="Gene3D" id="3.40.1010.20">
    <property type="entry name" value="4-hydroxy-3-methylbut-2-enyl diphosphate reductase, catalytic domain"/>
    <property type="match status" value="2"/>
</dbReference>
<dbReference type="FunFam" id="2.40.50.140:FF:000103">
    <property type="entry name" value="protein RRP5 homolog"/>
    <property type="match status" value="1"/>
</dbReference>
<comment type="pathway">
    <text evidence="6">Isoprenoid biosynthesis; isopentenyl diphosphate biosynthesis via DXP pathway; isopentenyl diphosphate from 1-deoxy-D-xylulose 5-phosphate: step 6/6.</text>
</comment>
<feature type="domain" description="S1 motif" evidence="8">
    <location>
        <begin position="527"/>
        <end position="595"/>
    </location>
</feature>
<comment type="caution">
    <text evidence="6">Lacks conserved residue(s) required for the propagation of feature annotation.</text>
</comment>
<dbReference type="NCBIfam" id="NF000907">
    <property type="entry name" value="PRK00087.1"/>
    <property type="match status" value="1"/>
</dbReference>
<dbReference type="Pfam" id="PF00575">
    <property type="entry name" value="S1"/>
    <property type="match status" value="4"/>
</dbReference>
<evidence type="ECO:0000256" key="3">
    <source>
        <dbReference type="ARBA" id="ARBA00023004"/>
    </source>
</evidence>
<dbReference type="GO" id="GO:0051539">
    <property type="term" value="F:4 iron, 4 sulfur cluster binding"/>
    <property type="evidence" value="ECO:0007669"/>
    <property type="project" value="UniProtKB-UniRule"/>
</dbReference>
<dbReference type="GO" id="GO:0016114">
    <property type="term" value="P:terpenoid biosynthetic process"/>
    <property type="evidence" value="ECO:0007669"/>
    <property type="project" value="UniProtKB-UniRule"/>
</dbReference>
<feature type="binding site" evidence="6">
    <location>
        <position position="71"/>
    </location>
    <ligand>
        <name>(2E)-4-hydroxy-3-methylbut-2-enyl diphosphate</name>
        <dbReference type="ChEBI" id="CHEBI:128753"/>
    </ligand>
</feature>
<proteinExistence type="inferred from homology"/>
<sequence>MRIIVAAHAGFCFGVKRAVHLAEEAAESHAVYSLGPLIHNPREIERLSSKVGVLDTLADAEPESLVVIRSHGAGPEVYAEAKRRKLEVIDATCPFVKRVQQAAKHLYEQGFQVVIVGEAAHPEVAGIKSWTGGTAWVVGSAAEVEQLPPAAKIGVVAQTTQTGENFAAVLGALMAQGSEVVYEDTICRATKERQQAAARLAQKVDLMLIIGGRNSANTKKLQQICQASGTPSLLIEGAAELSADLFDGVSSVGVCAGASTPEWIIEEVVVKMTENNEVNEVMEQEVKPEEVQEETKAPEVKRNFAEEMSFALSAEVKPVKAEKPAEPERTLEQMGDDVSFEEFFNHGIKDIHRGLCVQGTVVQVRDTELLVDIGSKSEGILPSNQLLPDEAEHITEKFHVGDKFDVIVIRKENKEGYPVLSKRMVDMVQLWDKLAEAKENGEIVTGKIVEAVKGGVLMDVGIRGFVPYSQIDTRFVDDVKGYIGQELSAKVIECDKEKNRLLLSTKAVKLEEQQKKQEALWAEIAEGQTRRGTVSRLTNFGAFIDLGGVDGLLHVSQMAWFRINHPSDVLKEGDEIEVYVLGVDAEKKKISLGLKQLIPNPWTLAAEKYPVGSVVNVTVMRTAPFGAFAQLEPGVEGLIHISQLAKNRVEKTEDVVTPGQKVDVKVLSIDPEAKRLSLSIKELLDDKEAADEGPAEEVVYATQD</sequence>
<keyword evidence="4 6" id="KW-0411">Iron-sulfur</keyword>
<keyword evidence="9" id="KW-0689">Ribosomal protein</keyword>
<dbReference type="GO" id="GO:0019288">
    <property type="term" value="P:isopentenyl diphosphate biosynthetic process, methylerythritol 4-phosphate pathway"/>
    <property type="evidence" value="ECO:0007669"/>
    <property type="project" value="UniProtKB-UniRule"/>
</dbReference>
<feature type="domain" description="S1 motif" evidence="8">
    <location>
        <begin position="354"/>
        <end position="423"/>
    </location>
</feature>
<dbReference type="PROSITE" id="PS50889">
    <property type="entry name" value="S4"/>
    <property type="match status" value="1"/>
</dbReference>
<evidence type="ECO:0000256" key="4">
    <source>
        <dbReference type="ARBA" id="ARBA00023014"/>
    </source>
</evidence>
<evidence type="ECO:0000313" key="10">
    <source>
        <dbReference type="Proteomes" id="UP000824124"/>
    </source>
</evidence>
<feature type="active site" description="Proton donor" evidence="6">
    <location>
        <position position="123"/>
    </location>
</feature>
<dbReference type="PANTHER" id="PTHR30426">
    <property type="entry name" value="4-HYDROXY-3-METHYLBUT-2-ENYL DIPHOSPHATE REDUCTASE"/>
    <property type="match status" value="1"/>
</dbReference>
<dbReference type="CDD" id="cd04465">
    <property type="entry name" value="S1_RPS1_repeat_ec2_hs2"/>
    <property type="match status" value="1"/>
</dbReference>
<comment type="pathway">
    <text evidence="6">Isoprenoid biosynthesis; dimethylallyl diphosphate biosynthesis; dimethylallyl diphosphate from (2E)-4-hydroxy-3-methylbutenyl diphosphate: step 1/1.</text>
</comment>
<feature type="binding site" evidence="6">
    <location>
        <position position="39"/>
    </location>
    <ligand>
        <name>(2E)-4-hydroxy-3-methylbut-2-enyl diphosphate</name>
        <dbReference type="ChEBI" id="CHEBI:128753"/>
    </ligand>
</feature>
<feature type="binding site" evidence="6">
    <location>
        <position position="187"/>
    </location>
    <ligand>
        <name>[4Fe-4S] cluster</name>
        <dbReference type="ChEBI" id="CHEBI:49883"/>
    </ligand>
</feature>
<dbReference type="CDD" id="cd05687">
    <property type="entry name" value="S1_RPS1_repeat_ec1_hs1"/>
    <property type="match status" value="1"/>
</dbReference>
<dbReference type="InterPro" id="IPR003451">
    <property type="entry name" value="LytB/IspH"/>
</dbReference>
<comment type="caution">
    <text evidence="9">The sequence shown here is derived from an EMBL/GenBank/DDBJ whole genome shotgun (WGS) entry which is preliminary data.</text>
</comment>
<feature type="binding site" evidence="6">
    <location>
        <position position="71"/>
    </location>
    <ligand>
        <name>dimethylallyl diphosphate</name>
        <dbReference type="ChEBI" id="CHEBI:57623"/>
    </ligand>
</feature>
<protein>
    <recommendedName>
        <fullName evidence="6">4-hydroxy-3-methylbut-2-enyl diphosphate reductase</fullName>
        <shortName evidence="6">HMBPP reductase</shortName>
        <ecNumber evidence="6">1.17.7.4</ecNumber>
    </recommendedName>
</protein>
<evidence type="ECO:0000259" key="8">
    <source>
        <dbReference type="PROSITE" id="PS50126"/>
    </source>
</evidence>
<feature type="binding site" evidence="6">
    <location>
        <position position="217"/>
    </location>
    <ligand>
        <name>isopentenyl diphosphate</name>
        <dbReference type="ChEBI" id="CHEBI:128769"/>
    </ligand>
</feature>
<feature type="binding site" evidence="6">
    <location>
        <position position="159"/>
    </location>
    <ligand>
        <name>(2E)-4-hydroxy-3-methylbut-2-enyl diphosphate</name>
        <dbReference type="ChEBI" id="CHEBI:128753"/>
    </ligand>
</feature>
<feature type="binding site" evidence="6">
    <location>
        <position position="259"/>
    </location>
    <ligand>
        <name>dimethylallyl diphosphate</name>
        <dbReference type="ChEBI" id="CHEBI:57623"/>
    </ligand>
</feature>
<comment type="catalytic activity">
    <reaction evidence="6">
        <text>isopentenyl diphosphate + 2 oxidized [2Fe-2S]-[ferredoxin] + H2O = (2E)-4-hydroxy-3-methylbut-2-enyl diphosphate + 2 reduced [2Fe-2S]-[ferredoxin] + 2 H(+)</text>
        <dbReference type="Rhea" id="RHEA:24488"/>
        <dbReference type="Rhea" id="RHEA-COMP:10000"/>
        <dbReference type="Rhea" id="RHEA-COMP:10001"/>
        <dbReference type="ChEBI" id="CHEBI:15377"/>
        <dbReference type="ChEBI" id="CHEBI:15378"/>
        <dbReference type="ChEBI" id="CHEBI:33737"/>
        <dbReference type="ChEBI" id="CHEBI:33738"/>
        <dbReference type="ChEBI" id="CHEBI:128753"/>
        <dbReference type="ChEBI" id="CHEBI:128769"/>
        <dbReference type="EC" id="1.17.7.4"/>
    </reaction>
</comment>
<feature type="domain" description="S1 motif" evidence="8">
    <location>
        <begin position="612"/>
        <end position="681"/>
    </location>
</feature>
<dbReference type="NCBIfam" id="NF002187">
    <property type="entry name" value="PRK01045.1-1"/>
    <property type="match status" value="1"/>
</dbReference>
<reference evidence="9" key="1">
    <citation type="submission" date="2020-10" db="EMBL/GenBank/DDBJ databases">
        <authorList>
            <person name="Gilroy R."/>
        </authorList>
    </citation>
    <scope>NUCLEOTIDE SEQUENCE</scope>
    <source>
        <strain evidence="9">2830</strain>
    </source>
</reference>
<keyword evidence="7" id="KW-0694">RNA-binding</keyword>
<organism evidence="9 10">
    <name type="scientific">Candidatus Avidehalobacter gallistercoris</name>
    <dbReference type="NCBI Taxonomy" id="2840694"/>
    <lineage>
        <taxon>Bacteria</taxon>
        <taxon>Bacillati</taxon>
        <taxon>Bacillota</taxon>
        <taxon>Clostridia</taxon>
        <taxon>Eubacteriales</taxon>
        <taxon>Peptococcaceae</taxon>
        <taxon>Peptococcaceae incertae sedis</taxon>
        <taxon>Candidatus Avidehalobacter</taxon>
    </lineage>
</organism>
<comment type="catalytic activity">
    <reaction evidence="6">
        <text>dimethylallyl diphosphate + 2 oxidized [2Fe-2S]-[ferredoxin] + H2O = (2E)-4-hydroxy-3-methylbut-2-enyl diphosphate + 2 reduced [2Fe-2S]-[ferredoxin] + 2 H(+)</text>
        <dbReference type="Rhea" id="RHEA:24825"/>
        <dbReference type="Rhea" id="RHEA-COMP:10000"/>
        <dbReference type="Rhea" id="RHEA-COMP:10001"/>
        <dbReference type="ChEBI" id="CHEBI:15377"/>
        <dbReference type="ChEBI" id="CHEBI:15378"/>
        <dbReference type="ChEBI" id="CHEBI:33737"/>
        <dbReference type="ChEBI" id="CHEBI:33738"/>
        <dbReference type="ChEBI" id="CHEBI:57623"/>
        <dbReference type="ChEBI" id="CHEBI:128753"/>
        <dbReference type="EC" id="1.17.7.4"/>
    </reaction>
</comment>
<feature type="binding site" evidence="6">
    <location>
        <position position="71"/>
    </location>
    <ligand>
        <name>isopentenyl diphosphate</name>
        <dbReference type="ChEBI" id="CHEBI:128769"/>
    </ligand>
</feature>
<dbReference type="SMART" id="SM00316">
    <property type="entry name" value="S1"/>
    <property type="match status" value="4"/>
</dbReference>
<name>A0A9D1KYM1_9FIRM</name>
<keyword evidence="2 6" id="KW-0479">Metal-binding</keyword>